<dbReference type="EMBL" id="JGYK01000002">
    <property type="protein sequence ID" value="KFI39280.1"/>
    <property type="molecule type" value="Genomic_DNA"/>
</dbReference>
<organism evidence="1 2">
    <name type="scientific">Bifidobacterium actinocoloniiforme DSM 22766</name>
    <dbReference type="NCBI Taxonomy" id="1437605"/>
    <lineage>
        <taxon>Bacteria</taxon>
        <taxon>Bacillati</taxon>
        <taxon>Actinomycetota</taxon>
        <taxon>Actinomycetes</taxon>
        <taxon>Bifidobacteriales</taxon>
        <taxon>Bifidobacteriaceae</taxon>
        <taxon>Bifidobacterium</taxon>
    </lineage>
</organism>
<accession>A0A086YYD0</accession>
<keyword evidence="2" id="KW-1185">Reference proteome</keyword>
<proteinExistence type="predicted"/>
<dbReference type="RefSeq" id="WP_051905463.1">
    <property type="nucleotide sequence ID" value="NZ_CP011786.1"/>
</dbReference>
<protein>
    <submittedName>
        <fullName evidence="1">Abi-like protein</fullName>
    </submittedName>
</protein>
<dbReference type="eggNOG" id="COG4823">
    <property type="taxonomic scope" value="Bacteria"/>
</dbReference>
<comment type="caution">
    <text evidence="1">The sequence shown here is derived from an EMBL/GenBank/DDBJ whole genome shotgun (WGS) entry which is preliminary data.</text>
</comment>
<gene>
    <name evidence="1" type="ORF">BACT_0110</name>
</gene>
<reference evidence="1 2" key="1">
    <citation type="submission" date="2014-03" db="EMBL/GenBank/DDBJ databases">
        <title>Genomics of Bifidobacteria.</title>
        <authorList>
            <person name="Ventura M."/>
            <person name="Milani C."/>
            <person name="Lugli G.A."/>
        </authorList>
    </citation>
    <scope>NUCLEOTIDE SEQUENCE [LARGE SCALE GENOMIC DNA]</scope>
    <source>
        <strain evidence="1 2">DSM 22766</strain>
    </source>
</reference>
<name>A0A086YYD0_9BIFI</name>
<dbReference type="Proteomes" id="UP000029015">
    <property type="component" value="Unassembled WGS sequence"/>
</dbReference>
<dbReference type="InterPro" id="IPR011664">
    <property type="entry name" value="Abi_system_AbiD/AbiF-like"/>
</dbReference>
<evidence type="ECO:0000313" key="2">
    <source>
        <dbReference type="Proteomes" id="UP000029015"/>
    </source>
</evidence>
<sequence length="316" mass="36883">MDKPFTGITDQVRILQGRGLGVDDEPSHVLAREGYYQVVNGYNQPFLKTNRNQPDKYRDGVEFRQIYALFCFDRELRMLVFKYCEQAEAKLRTVCSYVFTERHPDEKHPYLNTANYRSTGDSYHTADWYMERVGDLIGTFRHVIGLQPYDRPLFEKDYIRFYLREHGHVPLWVLANSLSLGSMFKFFCYQTDSTRNAIAHEYSRQYGFDHSGQARFYFHDLRRCYNHIKDFRNICAHDERLYCARVDPSKGTSVAVLLKDLDAVLTAESSRELRTSLINLVQSLFGRVPDYVFEHITSGMGFPDKAFASITSDVVN</sequence>
<dbReference type="OrthoDB" id="5363652at2"/>
<evidence type="ECO:0000313" key="1">
    <source>
        <dbReference type="EMBL" id="KFI39280.1"/>
    </source>
</evidence>
<dbReference type="Pfam" id="PF07751">
    <property type="entry name" value="Abi_2"/>
    <property type="match status" value="1"/>
</dbReference>
<dbReference type="AlphaFoldDB" id="A0A086YYD0"/>